<evidence type="ECO:0000313" key="6">
    <source>
        <dbReference type="Proteomes" id="UP000619260"/>
    </source>
</evidence>
<dbReference type="PANTHER" id="PTHR45339:SF1">
    <property type="entry name" value="HYBRID SIGNAL TRANSDUCTION HISTIDINE KINASE J"/>
    <property type="match status" value="1"/>
</dbReference>
<evidence type="ECO:0000259" key="4">
    <source>
        <dbReference type="PROSITE" id="PS50110"/>
    </source>
</evidence>
<dbReference type="PROSITE" id="PS50110">
    <property type="entry name" value="RESPONSE_REGULATORY"/>
    <property type="match status" value="1"/>
</dbReference>
<dbReference type="SMART" id="SM00448">
    <property type="entry name" value="REC"/>
    <property type="match status" value="1"/>
</dbReference>
<dbReference type="PANTHER" id="PTHR45339">
    <property type="entry name" value="HYBRID SIGNAL TRANSDUCTION HISTIDINE KINASE J"/>
    <property type="match status" value="1"/>
</dbReference>
<organism evidence="5 6">
    <name type="scientific">Virgisporangium aliadipatigenens</name>
    <dbReference type="NCBI Taxonomy" id="741659"/>
    <lineage>
        <taxon>Bacteria</taxon>
        <taxon>Bacillati</taxon>
        <taxon>Actinomycetota</taxon>
        <taxon>Actinomycetes</taxon>
        <taxon>Micromonosporales</taxon>
        <taxon>Micromonosporaceae</taxon>
        <taxon>Virgisporangium</taxon>
    </lineage>
</organism>
<comment type="caution">
    <text evidence="5">The sequence shown here is derived from an EMBL/GenBank/DDBJ whole genome shotgun (WGS) entry which is preliminary data.</text>
</comment>
<feature type="modified residue" description="4-aspartylphosphate" evidence="3">
    <location>
        <position position="53"/>
    </location>
</feature>
<dbReference type="InterPro" id="IPR011006">
    <property type="entry name" value="CheY-like_superfamily"/>
</dbReference>
<keyword evidence="6" id="KW-1185">Reference proteome</keyword>
<evidence type="ECO:0000313" key="5">
    <source>
        <dbReference type="EMBL" id="GIJ48266.1"/>
    </source>
</evidence>
<feature type="domain" description="Response regulatory" evidence="4">
    <location>
        <begin position="4"/>
        <end position="120"/>
    </location>
</feature>
<keyword evidence="1 3" id="KW-0597">Phosphoprotein</keyword>
<dbReference type="Proteomes" id="UP000619260">
    <property type="component" value="Unassembled WGS sequence"/>
</dbReference>
<keyword evidence="2" id="KW-0902">Two-component regulatory system</keyword>
<dbReference type="Pfam" id="PF00072">
    <property type="entry name" value="Response_reg"/>
    <property type="match status" value="1"/>
</dbReference>
<dbReference type="AlphaFoldDB" id="A0A8J4DSK5"/>
<dbReference type="SUPFAM" id="SSF52172">
    <property type="entry name" value="CheY-like"/>
    <property type="match status" value="1"/>
</dbReference>
<dbReference type="EMBL" id="BOPF01000020">
    <property type="protein sequence ID" value="GIJ48266.1"/>
    <property type="molecule type" value="Genomic_DNA"/>
</dbReference>
<protein>
    <submittedName>
        <fullName evidence="5">Response regulator</fullName>
    </submittedName>
</protein>
<evidence type="ECO:0000256" key="3">
    <source>
        <dbReference type="PROSITE-ProRule" id="PRU00169"/>
    </source>
</evidence>
<dbReference type="RefSeq" id="WP_203901764.1">
    <property type="nucleotide sequence ID" value="NZ_BOPF01000020.1"/>
</dbReference>
<dbReference type="Gene3D" id="3.40.50.2300">
    <property type="match status" value="1"/>
</dbReference>
<name>A0A8J4DSK5_9ACTN</name>
<sequence>MGAEILVVEDNPHSLELMAYLLTANGHHVHGAATGKQALELAGREQIDLVLLDLQLPDLDGYQVMWQLRGLTLPDRVKIVAVTAVAMVGDRERTLAAGFDHYMAKPINPRTFAQEISAWLPAGCH</sequence>
<reference evidence="5" key="1">
    <citation type="submission" date="2021-01" db="EMBL/GenBank/DDBJ databases">
        <title>Whole genome shotgun sequence of Virgisporangium aliadipatigenens NBRC 105644.</title>
        <authorList>
            <person name="Komaki H."/>
            <person name="Tamura T."/>
        </authorList>
    </citation>
    <scope>NUCLEOTIDE SEQUENCE</scope>
    <source>
        <strain evidence="5">NBRC 105644</strain>
    </source>
</reference>
<accession>A0A8J4DSK5</accession>
<gene>
    <name evidence="5" type="ORF">Val02_51520</name>
</gene>
<proteinExistence type="predicted"/>
<evidence type="ECO:0000256" key="1">
    <source>
        <dbReference type="ARBA" id="ARBA00022553"/>
    </source>
</evidence>
<evidence type="ECO:0000256" key="2">
    <source>
        <dbReference type="ARBA" id="ARBA00023012"/>
    </source>
</evidence>
<dbReference type="InterPro" id="IPR001789">
    <property type="entry name" value="Sig_transdc_resp-reg_receiver"/>
</dbReference>
<dbReference type="GO" id="GO:0000160">
    <property type="term" value="P:phosphorelay signal transduction system"/>
    <property type="evidence" value="ECO:0007669"/>
    <property type="project" value="UniProtKB-KW"/>
</dbReference>